<dbReference type="EMBL" id="CACVKT020001865">
    <property type="protein sequence ID" value="CAC5372765.1"/>
    <property type="molecule type" value="Genomic_DNA"/>
</dbReference>
<keyword evidence="5" id="KW-1185">Reference proteome</keyword>
<keyword evidence="2" id="KW-0812">Transmembrane</keyword>
<sequence length="168" mass="18973">MLRYDTTVYFSMTLSLITGSYLNEICKDVWPNCHQTLLVEKNMCNNKTDFSRNCKKSCGVCSDKCSCPCRGKAGIEHRQPLNLTKNMIIENIKHTKQVMAVDKTKLSSYRRTKMSTSDDRKSAKSIGQLGAVILIVIVIGIVLLDFCPRYADSNKVDVLKPKKKELCV</sequence>
<dbReference type="PROSITE" id="PS51670">
    <property type="entry name" value="SHKT"/>
    <property type="match status" value="1"/>
</dbReference>
<dbReference type="AlphaFoldDB" id="A0A6J8AS05"/>
<dbReference type="OrthoDB" id="10569693at2759"/>
<dbReference type="InterPro" id="IPR003582">
    <property type="entry name" value="ShKT_dom"/>
</dbReference>
<reference evidence="4 5" key="1">
    <citation type="submission" date="2020-06" db="EMBL/GenBank/DDBJ databases">
        <authorList>
            <person name="Li R."/>
            <person name="Bekaert M."/>
        </authorList>
    </citation>
    <scope>NUCLEOTIDE SEQUENCE [LARGE SCALE GENOMIC DNA]</scope>
    <source>
        <strain evidence="5">wild</strain>
    </source>
</reference>
<feature type="domain" description="ShKT" evidence="3">
    <location>
        <begin position="26"/>
        <end position="61"/>
    </location>
</feature>
<dbReference type="Proteomes" id="UP000507470">
    <property type="component" value="Unassembled WGS sequence"/>
</dbReference>
<comment type="caution">
    <text evidence="1">Lacks conserved residue(s) required for the propagation of feature annotation.</text>
</comment>
<evidence type="ECO:0000313" key="4">
    <source>
        <dbReference type="EMBL" id="CAC5372765.1"/>
    </source>
</evidence>
<protein>
    <recommendedName>
        <fullName evidence="3">ShKT domain-containing protein</fullName>
    </recommendedName>
</protein>
<evidence type="ECO:0000259" key="3">
    <source>
        <dbReference type="PROSITE" id="PS51670"/>
    </source>
</evidence>
<evidence type="ECO:0000256" key="2">
    <source>
        <dbReference type="SAM" id="Phobius"/>
    </source>
</evidence>
<keyword evidence="2" id="KW-1133">Transmembrane helix</keyword>
<accession>A0A6J8AS05</accession>
<keyword evidence="2" id="KW-0472">Membrane</keyword>
<evidence type="ECO:0000313" key="5">
    <source>
        <dbReference type="Proteomes" id="UP000507470"/>
    </source>
</evidence>
<proteinExistence type="predicted"/>
<evidence type="ECO:0000256" key="1">
    <source>
        <dbReference type="PROSITE-ProRule" id="PRU01005"/>
    </source>
</evidence>
<organism evidence="4 5">
    <name type="scientific">Mytilus coruscus</name>
    <name type="common">Sea mussel</name>
    <dbReference type="NCBI Taxonomy" id="42192"/>
    <lineage>
        <taxon>Eukaryota</taxon>
        <taxon>Metazoa</taxon>
        <taxon>Spiralia</taxon>
        <taxon>Lophotrochozoa</taxon>
        <taxon>Mollusca</taxon>
        <taxon>Bivalvia</taxon>
        <taxon>Autobranchia</taxon>
        <taxon>Pteriomorphia</taxon>
        <taxon>Mytilida</taxon>
        <taxon>Mytiloidea</taxon>
        <taxon>Mytilidae</taxon>
        <taxon>Mytilinae</taxon>
        <taxon>Mytilus</taxon>
    </lineage>
</organism>
<gene>
    <name evidence="4" type="ORF">MCOR_10762</name>
</gene>
<feature type="transmembrane region" description="Helical" evidence="2">
    <location>
        <begin position="129"/>
        <end position="151"/>
    </location>
</feature>
<name>A0A6J8AS05_MYTCO</name>